<dbReference type="OMA" id="HYEDADN"/>
<evidence type="ECO:0000313" key="2">
    <source>
        <dbReference type="Proteomes" id="UP000241394"/>
    </source>
</evidence>
<comment type="caution">
    <text evidence="1">The sequence shown here is derived from an EMBL/GenBank/DDBJ whole genome shotgun (WGS) entry which is preliminary data.</text>
</comment>
<dbReference type="EMBL" id="NKQK01000028">
    <property type="protein sequence ID" value="PSR86391.1"/>
    <property type="molecule type" value="Genomic_DNA"/>
</dbReference>
<keyword evidence="2" id="KW-1185">Reference proteome</keyword>
<dbReference type="AlphaFoldDB" id="A0A2R6P6X3"/>
<accession>A0A2R6P6X3</accession>
<dbReference type="Proteomes" id="UP000241394">
    <property type="component" value="Chromosome LG28"/>
</dbReference>
<proteinExistence type="predicted"/>
<dbReference type="InParanoid" id="A0A2R6P6X3"/>
<gene>
    <name evidence="1" type="ORF">CEY00_Acc32014</name>
</gene>
<dbReference type="OrthoDB" id="1938423at2759"/>
<dbReference type="Gramene" id="PSR86391">
    <property type="protein sequence ID" value="PSR86391"/>
    <property type="gene ID" value="CEY00_Acc32014"/>
</dbReference>
<name>A0A2R6P6X3_ACTCC</name>
<reference evidence="2" key="2">
    <citation type="journal article" date="2018" name="BMC Genomics">
        <title>A manually annotated Actinidia chinensis var. chinensis (kiwifruit) genome highlights the challenges associated with draft genomes and gene prediction in plants.</title>
        <authorList>
            <person name="Pilkington S.M."/>
            <person name="Crowhurst R."/>
            <person name="Hilario E."/>
            <person name="Nardozza S."/>
            <person name="Fraser L."/>
            <person name="Peng Y."/>
            <person name="Gunaseelan K."/>
            <person name="Simpson R."/>
            <person name="Tahir J."/>
            <person name="Deroles S.C."/>
            <person name="Templeton K."/>
            <person name="Luo Z."/>
            <person name="Davy M."/>
            <person name="Cheng C."/>
            <person name="McNeilage M."/>
            <person name="Scaglione D."/>
            <person name="Liu Y."/>
            <person name="Zhang Q."/>
            <person name="Datson P."/>
            <person name="De Silva N."/>
            <person name="Gardiner S.E."/>
            <person name="Bassett H."/>
            <person name="Chagne D."/>
            <person name="McCallum J."/>
            <person name="Dzierzon H."/>
            <person name="Deng C."/>
            <person name="Wang Y.Y."/>
            <person name="Barron L."/>
            <person name="Manako K."/>
            <person name="Bowen J."/>
            <person name="Foster T.M."/>
            <person name="Erridge Z.A."/>
            <person name="Tiffin H."/>
            <person name="Waite C.N."/>
            <person name="Davies K.M."/>
            <person name="Grierson E.P."/>
            <person name="Laing W.A."/>
            <person name="Kirk R."/>
            <person name="Chen X."/>
            <person name="Wood M."/>
            <person name="Montefiori M."/>
            <person name="Brummell D.A."/>
            <person name="Schwinn K.E."/>
            <person name="Catanach A."/>
            <person name="Fullerton C."/>
            <person name="Li D."/>
            <person name="Meiyalaghan S."/>
            <person name="Nieuwenhuizen N."/>
            <person name="Read N."/>
            <person name="Prakash R."/>
            <person name="Hunter D."/>
            <person name="Zhang H."/>
            <person name="McKenzie M."/>
            <person name="Knabel M."/>
            <person name="Harris A."/>
            <person name="Allan A.C."/>
            <person name="Gleave A."/>
            <person name="Chen A."/>
            <person name="Janssen B.J."/>
            <person name="Plunkett B."/>
            <person name="Ampomah-Dwamena C."/>
            <person name="Voogd C."/>
            <person name="Leif D."/>
            <person name="Lafferty D."/>
            <person name="Souleyre E.J.F."/>
            <person name="Varkonyi-Gasic E."/>
            <person name="Gambi F."/>
            <person name="Hanley J."/>
            <person name="Yao J.L."/>
            <person name="Cheung J."/>
            <person name="David K.M."/>
            <person name="Warren B."/>
            <person name="Marsh K."/>
            <person name="Snowden K.C."/>
            <person name="Lin-Wang K."/>
            <person name="Brian L."/>
            <person name="Martinez-Sanchez M."/>
            <person name="Wang M."/>
            <person name="Ileperuma N."/>
            <person name="Macnee N."/>
            <person name="Campin R."/>
            <person name="McAtee P."/>
            <person name="Drummond R.S.M."/>
            <person name="Espley R.V."/>
            <person name="Ireland H.S."/>
            <person name="Wu R."/>
            <person name="Atkinson R.G."/>
            <person name="Karunairetnam S."/>
            <person name="Bulley S."/>
            <person name="Chunkath S."/>
            <person name="Hanley Z."/>
            <person name="Storey R."/>
            <person name="Thrimawithana A.H."/>
            <person name="Thomson S."/>
            <person name="David C."/>
            <person name="Testolin R."/>
            <person name="Huang H."/>
            <person name="Hellens R.P."/>
            <person name="Schaffer R.J."/>
        </authorList>
    </citation>
    <scope>NUCLEOTIDE SEQUENCE [LARGE SCALE GENOMIC DNA]</scope>
    <source>
        <strain evidence="2">cv. Red5</strain>
    </source>
</reference>
<organism evidence="1 2">
    <name type="scientific">Actinidia chinensis var. chinensis</name>
    <name type="common">Chinese soft-hair kiwi</name>
    <dbReference type="NCBI Taxonomy" id="1590841"/>
    <lineage>
        <taxon>Eukaryota</taxon>
        <taxon>Viridiplantae</taxon>
        <taxon>Streptophyta</taxon>
        <taxon>Embryophyta</taxon>
        <taxon>Tracheophyta</taxon>
        <taxon>Spermatophyta</taxon>
        <taxon>Magnoliopsida</taxon>
        <taxon>eudicotyledons</taxon>
        <taxon>Gunneridae</taxon>
        <taxon>Pentapetalae</taxon>
        <taxon>asterids</taxon>
        <taxon>Ericales</taxon>
        <taxon>Actinidiaceae</taxon>
        <taxon>Actinidia</taxon>
    </lineage>
</organism>
<evidence type="ECO:0000313" key="1">
    <source>
        <dbReference type="EMBL" id="PSR86391.1"/>
    </source>
</evidence>
<protein>
    <submittedName>
        <fullName evidence="1">Protein trichome birefringence-like</fullName>
    </submittedName>
</protein>
<sequence>MKRSRHINARDPPKMRSFSVTGLNGVQSYVETEDEIRAKKVRFLDPEHDCLPNVQPNVSHVQHKPSRDSASNVPKTSEYAFFKKLKKDAGCCHSYTSNKEDDKLKKFESSGCTKGISTMFKSNCDNITPSLLIEKARPTTHNLFLSPDINASNNLEAANTVDQNMHKDIIRSPSFAERVKPIKRSSFLSPLGGALKNSGNEYLDEEVFSAKREKLRQWVAKTSLSEVEELWCDLVSMLISRLFPDSDENNSCRAAKPMPMRRDTKYLSSAAPESDIYDKEYHWTDSKDLLKAEHGWYLDDFCDRPGELIPSKWDTKASNSPSTSYASNNHFQYENKEFGCDIYDKEYHWTESKDLLHAEHGWYLDDFCDRPRERIPSKWATKASTSPSTSYASNNQFQYENKEFGFDYKCISASLITTRDPYAFADVENYGYTASTYIKELDKFQDLDDSADGREPCGLLLGWDFDNLKDRALSITSRNADMNLHKLAASWDVHQQSLDDSFDTHDLYPSSFFINCPSKFIPLPHRHLENFCNWEAGRFLEEEKFLLTELKHLPLSRSLKFLNLREDCNTYNLCEDRRIISPQNHHWVISKVFSEKLYPDLEAYLFPSGLGFDLGWKCLSKSGSFNELNLSTYDGSQSPLKENPCSYLLTEEQHEDCSYSLKNRQDVTCFAEDTLDSHEWSSVNFQRPIDKGMAHPLLHDSSSWLRPDEVIDYDDDVRIYI</sequence>
<reference evidence="1 2" key="1">
    <citation type="submission" date="2017-07" db="EMBL/GenBank/DDBJ databases">
        <title>An improved, manually edited Actinidia chinensis var. chinensis (kiwifruit) genome highlights the challenges associated with draft genomes and gene prediction in plants.</title>
        <authorList>
            <person name="Pilkington S."/>
            <person name="Crowhurst R."/>
            <person name="Hilario E."/>
            <person name="Nardozza S."/>
            <person name="Fraser L."/>
            <person name="Peng Y."/>
            <person name="Gunaseelan K."/>
            <person name="Simpson R."/>
            <person name="Tahir J."/>
            <person name="Deroles S."/>
            <person name="Templeton K."/>
            <person name="Luo Z."/>
            <person name="Davy M."/>
            <person name="Cheng C."/>
            <person name="Mcneilage M."/>
            <person name="Scaglione D."/>
            <person name="Liu Y."/>
            <person name="Zhang Q."/>
            <person name="Datson P."/>
            <person name="De Silva N."/>
            <person name="Gardiner S."/>
            <person name="Bassett H."/>
            <person name="Chagne D."/>
            <person name="Mccallum J."/>
            <person name="Dzierzon H."/>
            <person name="Deng C."/>
            <person name="Wang Y.-Y."/>
            <person name="Barron N."/>
            <person name="Manako K."/>
            <person name="Bowen J."/>
            <person name="Foster T."/>
            <person name="Erridge Z."/>
            <person name="Tiffin H."/>
            <person name="Waite C."/>
            <person name="Davies K."/>
            <person name="Grierson E."/>
            <person name="Laing W."/>
            <person name="Kirk R."/>
            <person name="Chen X."/>
            <person name="Wood M."/>
            <person name="Montefiori M."/>
            <person name="Brummell D."/>
            <person name="Schwinn K."/>
            <person name="Catanach A."/>
            <person name="Fullerton C."/>
            <person name="Li D."/>
            <person name="Meiyalaghan S."/>
            <person name="Nieuwenhuizen N."/>
            <person name="Read N."/>
            <person name="Prakash R."/>
            <person name="Hunter D."/>
            <person name="Zhang H."/>
            <person name="Mckenzie M."/>
            <person name="Knabel M."/>
            <person name="Harris A."/>
            <person name="Allan A."/>
            <person name="Chen A."/>
            <person name="Janssen B."/>
            <person name="Plunkett B."/>
            <person name="Dwamena C."/>
            <person name="Voogd C."/>
            <person name="Leif D."/>
            <person name="Lafferty D."/>
            <person name="Souleyre E."/>
            <person name="Varkonyi-Gasic E."/>
            <person name="Gambi F."/>
            <person name="Hanley J."/>
            <person name="Yao J.-L."/>
            <person name="Cheung J."/>
            <person name="David K."/>
            <person name="Warren B."/>
            <person name="Marsh K."/>
            <person name="Snowden K."/>
            <person name="Lin-Wang K."/>
            <person name="Brian L."/>
            <person name="Martinez-Sanchez M."/>
            <person name="Wang M."/>
            <person name="Ileperuma N."/>
            <person name="Macnee N."/>
            <person name="Campin R."/>
            <person name="Mcatee P."/>
            <person name="Drummond R."/>
            <person name="Espley R."/>
            <person name="Ireland H."/>
            <person name="Wu R."/>
            <person name="Atkinson R."/>
            <person name="Karunairetnam S."/>
            <person name="Bulley S."/>
            <person name="Chunkath S."/>
            <person name="Hanley Z."/>
            <person name="Storey R."/>
            <person name="Thrimawithana A."/>
            <person name="Thomson S."/>
            <person name="David C."/>
            <person name="Testolin R."/>
        </authorList>
    </citation>
    <scope>NUCLEOTIDE SEQUENCE [LARGE SCALE GENOMIC DNA]</scope>
    <source>
        <strain evidence="2">cv. Red5</strain>
        <tissue evidence="1">Young leaf</tissue>
    </source>
</reference>